<feature type="transmembrane region" description="Helical" evidence="2">
    <location>
        <begin position="37"/>
        <end position="58"/>
    </location>
</feature>
<protein>
    <recommendedName>
        <fullName evidence="3">DUF7702 domain-containing protein</fullName>
    </recommendedName>
</protein>
<evidence type="ECO:0000259" key="3">
    <source>
        <dbReference type="Pfam" id="PF24800"/>
    </source>
</evidence>
<dbReference type="OrthoDB" id="2560628at2759"/>
<feature type="transmembrane region" description="Helical" evidence="2">
    <location>
        <begin position="112"/>
        <end position="134"/>
    </location>
</feature>
<dbReference type="PANTHER" id="PTHR42109:SF2">
    <property type="entry name" value="INTEGRAL MEMBRANE PROTEIN"/>
    <property type="match status" value="1"/>
</dbReference>
<feature type="transmembrane region" description="Helical" evidence="2">
    <location>
        <begin position="6"/>
        <end position="25"/>
    </location>
</feature>
<sequence>MTWPTSVIIDTVFIPLYVLTLGANLRNVVHHGRSRSASFVSLLLVSLLHLVGNVLLVVEYNQHNASIQVASWGYTLQSVGLSFVVSACLAFYSRAHTELHGQEPLTARIVRLGNLVNLAALICVITGYTSASFTDAQGHALDKVHLPAQAKVGAALYVVLVVAVLALVLFGLRGARGRTEAATVKFALLVATPLMLVRAAWSIYTVQAGSIVKPNNIWAKLVLQFITEFVALSVLTALGLLISKVKPAFDIEHVESYTPTKTVSQPFNAPQSLADQQHQQQQQPFSYPPHHK</sequence>
<feature type="compositionally biased region" description="Polar residues" evidence="1">
    <location>
        <begin position="262"/>
        <end position="275"/>
    </location>
</feature>
<feature type="domain" description="DUF7702" evidence="3">
    <location>
        <begin position="14"/>
        <end position="244"/>
    </location>
</feature>
<proteinExistence type="predicted"/>
<evidence type="ECO:0000313" key="5">
    <source>
        <dbReference type="Proteomes" id="UP000306050"/>
    </source>
</evidence>
<dbReference type="Pfam" id="PF24800">
    <property type="entry name" value="DUF7702"/>
    <property type="match status" value="1"/>
</dbReference>
<comment type="caution">
    <text evidence="4">The sequence shown here is derived from an EMBL/GenBank/DDBJ whole genome shotgun (WGS) entry which is preliminary data.</text>
</comment>
<accession>A0A4U7KWL3</accession>
<evidence type="ECO:0000256" key="2">
    <source>
        <dbReference type="SAM" id="Phobius"/>
    </source>
</evidence>
<dbReference type="AlphaFoldDB" id="A0A4U7KWL3"/>
<evidence type="ECO:0000313" key="4">
    <source>
        <dbReference type="EMBL" id="TKY89023.1"/>
    </source>
</evidence>
<dbReference type="GeneID" id="40724449"/>
<dbReference type="RefSeq" id="XP_029741008.1">
    <property type="nucleotide sequence ID" value="XM_029882153.1"/>
</dbReference>
<gene>
    <name evidence="4" type="ORF">EX895_001554</name>
</gene>
<keyword evidence="5" id="KW-1185">Reference proteome</keyword>
<dbReference type="KEGG" id="sgra:EX895_001554"/>
<feature type="transmembrane region" description="Helical" evidence="2">
    <location>
        <begin position="70"/>
        <end position="92"/>
    </location>
</feature>
<feature type="region of interest" description="Disordered" evidence="1">
    <location>
        <begin position="262"/>
        <end position="292"/>
    </location>
</feature>
<keyword evidence="2" id="KW-0472">Membrane</keyword>
<feature type="transmembrane region" description="Helical" evidence="2">
    <location>
        <begin position="221"/>
        <end position="242"/>
    </location>
</feature>
<dbReference type="EMBL" id="SRRM01000005">
    <property type="protein sequence ID" value="TKY89023.1"/>
    <property type="molecule type" value="Genomic_DNA"/>
</dbReference>
<keyword evidence="2" id="KW-0812">Transmembrane</keyword>
<reference evidence="4 5" key="1">
    <citation type="submission" date="2019-05" db="EMBL/GenBank/DDBJ databases">
        <title>Sporisorium graminicola CBS 10092 draft sequencing and annotation.</title>
        <authorList>
            <person name="Solano-Gonzalez S."/>
            <person name="Caddick M.X."/>
            <person name="Darby A."/>
        </authorList>
    </citation>
    <scope>NUCLEOTIDE SEQUENCE [LARGE SCALE GENOMIC DNA]</scope>
    <source>
        <strain evidence="4 5">CBS 10092</strain>
    </source>
</reference>
<keyword evidence="2" id="KW-1133">Transmembrane helix</keyword>
<name>A0A4U7KWL3_9BASI</name>
<organism evidence="4 5">
    <name type="scientific">Sporisorium graminicola</name>
    <dbReference type="NCBI Taxonomy" id="280036"/>
    <lineage>
        <taxon>Eukaryota</taxon>
        <taxon>Fungi</taxon>
        <taxon>Dikarya</taxon>
        <taxon>Basidiomycota</taxon>
        <taxon>Ustilaginomycotina</taxon>
        <taxon>Ustilaginomycetes</taxon>
        <taxon>Ustilaginales</taxon>
        <taxon>Ustilaginaceae</taxon>
        <taxon>Sporisorium</taxon>
    </lineage>
</organism>
<feature type="transmembrane region" description="Helical" evidence="2">
    <location>
        <begin position="154"/>
        <end position="172"/>
    </location>
</feature>
<dbReference type="PANTHER" id="PTHR42109">
    <property type="entry name" value="UNPLACED GENOMIC SCAFFOLD UM_SCAF_CONTIG_1.265, WHOLE GENOME SHOTGUN SEQUENCE"/>
    <property type="match status" value="1"/>
</dbReference>
<feature type="transmembrane region" description="Helical" evidence="2">
    <location>
        <begin position="184"/>
        <end position="201"/>
    </location>
</feature>
<evidence type="ECO:0000256" key="1">
    <source>
        <dbReference type="SAM" id="MobiDB-lite"/>
    </source>
</evidence>
<dbReference type="Proteomes" id="UP000306050">
    <property type="component" value="Chromosome SGRAM_12"/>
</dbReference>
<dbReference type="InterPro" id="IPR056119">
    <property type="entry name" value="DUF7702"/>
</dbReference>